<name>A0AAV4PUY3_CAEEX</name>
<keyword evidence="2" id="KW-1185">Reference proteome</keyword>
<reference evidence="1 2" key="1">
    <citation type="submission" date="2021-06" db="EMBL/GenBank/DDBJ databases">
        <title>Caerostris extrusa draft genome.</title>
        <authorList>
            <person name="Kono N."/>
            <person name="Arakawa K."/>
        </authorList>
    </citation>
    <scope>NUCLEOTIDE SEQUENCE [LARGE SCALE GENOMIC DNA]</scope>
</reference>
<organism evidence="1 2">
    <name type="scientific">Caerostris extrusa</name>
    <name type="common">Bark spider</name>
    <name type="synonym">Caerostris bankana</name>
    <dbReference type="NCBI Taxonomy" id="172846"/>
    <lineage>
        <taxon>Eukaryota</taxon>
        <taxon>Metazoa</taxon>
        <taxon>Ecdysozoa</taxon>
        <taxon>Arthropoda</taxon>
        <taxon>Chelicerata</taxon>
        <taxon>Arachnida</taxon>
        <taxon>Araneae</taxon>
        <taxon>Araneomorphae</taxon>
        <taxon>Entelegynae</taxon>
        <taxon>Araneoidea</taxon>
        <taxon>Araneidae</taxon>
        <taxon>Caerostris</taxon>
    </lineage>
</organism>
<dbReference type="AlphaFoldDB" id="A0AAV4PUY3"/>
<dbReference type="EMBL" id="BPLR01004992">
    <property type="protein sequence ID" value="GIX98997.1"/>
    <property type="molecule type" value="Genomic_DNA"/>
</dbReference>
<gene>
    <name evidence="1" type="ORF">CEXT_570431</name>
</gene>
<protein>
    <submittedName>
        <fullName evidence="1">Uncharacterized protein</fullName>
    </submittedName>
</protein>
<dbReference type="Proteomes" id="UP001054945">
    <property type="component" value="Unassembled WGS sequence"/>
</dbReference>
<sequence>MHHSKFPDAGEAVIHFVSHNVMRSYSDAISSRACSQRDYPVPAEMATNIRINGRFHFKTDFSHLCPFRCLHSVDRSALCRMVSKWVRTVFMLQEMIFTANGWWY</sequence>
<evidence type="ECO:0000313" key="1">
    <source>
        <dbReference type="EMBL" id="GIX98997.1"/>
    </source>
</evidence>
<proteinExistence type="predicted"/>
<accession>A0AAV4PUY3</accession>
<evidence type="ECO:0000313" key="2">
    <source>
        <dbReference type="Proteomes" id="UP001054945"/>
    </source>
</evidence>
<comment type="caution">
    <text evidence="1">The sequence shown here is derived from an EMBL/GenBank/DDBJ whole genome shotgun (WGS) entry which is preliminary data.</text>
</comment>